<evidence type="ECO:0000313" key="2">
    <source>
        <dbReference type="EMBL" id="VXB45445.1"/>
    </source>
</evidence>
<accession>A0A653QT62</accession>
<dbReference type="Proteomes" id="UP000430202">
    <property type="component" value="Unassembled WGS sequence"/>
</dbReference>
<organism evidence="2 3">
    <name type="scientific">Maribacter litoralis</name>
    <dbReference type="NCBI Taxonomy" id="2059726"/>
    <lineage>
        <taxon>Bacteria</taxon>
        <taxon>Pseudomonadati</taxon>
        <taxon>Bacteroidota</taxon>
        <taxon>Flavobacteriia</taxon>
        <taxon>Flavobacteriales</taxon>
        <taxon>Flavobacteriaceae</taxon>
        <taxon>Maribacter</taxon>
    </lineage>
</organism>
<dbReference type="RefSeq" id="WP_159302519.1">
    <property type="nucleotide sequence ID" value="NZ_LR733271.1"/>
</dbReference>
<gene>
    <name evidence="2" type="ORF">MARI151_20648</name>
</gene>
<sequence length="80" mass="9454">MIDLVLAIAIMVGLGYLGFVANEYLNERAADDMDKNQIDEFCDIDIDHMLMYSNRDQAKDLNELKRKLQDFKNRNKFYKM</sequence>
<keyword evidence="3" id="KW-1185">Reference proteome</keyword>
<keyword evidence="1" id="KW-1133">Transmembrane helix</keyword>
<protein>
    <submittedName>
        <fullName evidence="2">Uncharacterized protein</fullName>
    </submittedName>
</protein>
<dbReference type="AlphaFoldDB" id="A0A653QT62"/>
<evidence type="ECO:0000256" key="1">
    <source>
        <dbReference type="SAM" id="Phobius"/>
    </source>
</evidence>
<feature type="transmembrane region" description="Helical" evidence="1">
    <location>
        <begin position="6"/>
        <end position="25"/>
    </location>
</feature>
<keyword evidence="1" id="KW-0812">Transmembrane</keyword>
<proteinExistence type="predicted"/>
<keyword evidence="1" id="KW-0472">Membrane</keyword>
<reference evidence="2 3" key="1">
    <citation type="submission" date="2019-10" db="EMBL/GenBank/DDBJ databases">
        <authorList>
            <person name="Karimi E."/>
        </authorList>
    </citation>
    <scope>NUCLEOTIDE SEQUENCE [LARGE SCALE GENOMIC DNA]</scope>
    <source>
        <strain evidence="2">Maribacter sp. 151</strain>
    </source>
</reference>
<name>A0A653QT62_9FLAO</name>
<dbReference type="EMBL" id="CABWLR010000002">
    <property type="protein sequence ID" value="VXB45445.1"/>
    <property type="molecule type" value="Genomic_DNA"/>
</dbReference>
<evidence type="ECO:0000313" key="3">
    <source>
        <dbReference type="Proteomes" id="UP000430202"/>
    </source>
</evidence>